<name>A0A7L4ZRH1_9FLAO</name>
<evidence type="ECO:0000313" key="2">
    <source>
        <dbReference type="Proteomes" id="UP000464657"/>
    </source>
</evidence>
<dbReference type="RefSeq" id="WP_160131781.1">
    <property type="nucleotide sequence ID" value="NZ_CP019288.1"/>
</dbReference>
<dbReference type="AlphaFoldDB" id="A0A7L4ZRH1"/>
<dbReference type="EMBL" id="CP019288">
    <property type="protein sequence ID" value="QHI39298.1"/>
    <property type="molecule type" value="Genomic_DNA"/>
</dbReference>
<evidence type="ECO:0000313" key="1">
    <source>
        <dbReference type="EMBL" id="QHI39298.1"/>
    </source>
</evidence>
<dbReference type="OrthoDB" id="1452581at2"/>
<keyword evidence="2" id="KW-1185">Reference proteome</keyword>
<gene>
    <name evidence="1" type="ORF">IMCC3317_47080</name>
</gene>
<sequence length="60" mass="6850">MKSNPFNICPTCIHKNTCVLTAQKDQVWSCSEFEETVVMMQQSTTNISNENKRVPEMILA</sequence>
<dbReference type="KEGG" id="kan:IMCC3317_47080"/>
<organism evidence="1 2">
    <name type="scientific">Kordia antarctica</name>
    <dbReference type="NCBI Taxonomy" id="1218801"/>
    <lineage>
        <taxon>Bacteria</taxon>
        <taxon>Pseudomonadati</taxon>
        <taxon>Bacteroidota</taxon>
        <taxon>Flavobacteriia</taxon>
        <taxon>Flavobacteriales</taxon>
        <taxon>Flavobacteriaceae</taxon>
        <taxon>Kordia</taxon>
    </lineage>
</organism>
<protein>
    <submittedName>
        <fullName evidence="1">Uncharacterized protein</fullName>
    </submittedName>
</protein>
<accession>A0A7L4ZRH1</accession>
<proteinExistence type="predicted"/>
<reference evidence="1 2" key="1">
    <citation type="journal article" date="2013" name="Int. J. Syst. Evol. Microbiol.">
        <title>Kordia antarctica sp. nov., isolated from Antarctic seawater.</title>
        <authorList>
            <person name="Baek K."/>
            <person name="Choi A."/>
            <person name="Kang I."/>
            <person name="Lee K."/>
            <person name="Cho J.C."/>
        </authorList>
    </citation>
    <scope>NUCLEOTIDE SEQUENCE [LARGE SCALE GENOMIC DNA]</scope>
    <source>
        <strain evidence="1 2">IMCC3317</strain>
    </source>
</reference>
<dbReference type="Proteomes" id="UP000464657">
    <property type="component" value="Chromosome"/>
</dbReference>